<organism evidence="2 3">
    <name type="scientific">Kineococcus mangrovi</name>
    <dbReference type="NCBI Taxonomy" id="1660183"/>
    <lineage>
        <taxon>Bacteria</taxon>
        <taxon>Bacillati</taxon>
        <taxon>Actinomycetota</taxon>
        <taxon>Actinomycetes</taxon>
        <taxon>Kineosporiales</taxon>
        <taxon>Kineosporiaceae</taxon>
        <taxon>Kineococcus</taxon>
    </lineage>
</organism>
<accession>A0ABV4I1U6</accession>
<comment type="caution">
    <text evidence="2">The sequence shown here is derived from an EMBL/GenBank/DDBJ whole genome shotgun (WGS) entry which is preliminary data.</text>
</comment>
<evidence type="ECO:0000313" key="3">
    <source>
        <dbReference type="Proteomes" id="UP001566476"/>
    </source>
</evidence>
<gene>
    <name evidence="2" type="ORF">AB2L28_09630</name>
</gene>
<dbReference type="PANTHER" id="PTHR43245:SF23">
    <property type="entry name" value="NAD(P)-BINDING DOMAIN-CONTAINING PROTEIN"/>
    <property type="match status" value="1"/>
</dbReference>
<dbReference type="InterPro" id="IPR050177">
    <property type="entry name" value="Lipid_A_modif_metabolic_enz"/>
</dbReference>
<dbReference type="InterPro" id="IPR036291">
    <property type="entry name" value="NAD(P)-bd_dom_sf"/>
</dbReference>
<dbReference type="EMBL" id="JBGGTQ010000004">
    <property type="protein sequence ID" value="MEZ0492495.1"/>
    <property type="molecule type" value="Genomic_DNA"/>
</dbReference>
<evidence type="ECO:0000259" key="1">
    <source>
        <dbReference type="Pfam" id="PF01370"/>
    </source>
</evidence>
<dbReference type="InterPro" id="IPR001509">
    <property type="entry name" value="Epimerase_deHydtase"/>
</dbReference>
<dbReference type="Pfam" id="PF01370">
    <property type="entry name" value="Epimerase"/>
    <property type="match status" value="1"/>
</dbReference>
<proteinExistence type="predicted"/>
<name>A0ABV4I1U6_9ACTN</name>
<sequence>MKIVVTGTEGYLGALLAPTLLDAGHSVLGVDTGYYKQGWLYNGVTASVQTLAKDVRHVSVEDLAGADAVVHMAELSNDPLGELIPDVTYVVNHQGSVRLAETAKAAGVSRFVYMSSCSVYGVAEDTVDETSAVNPQTAYAECKALVERDVAPLADDGFSPTFMRNATAYGASPRQRFDIVLNNLAGLAYTTGKIAMTSDGSPWRPLVHGLDIAKSIRAVLDAPREKVHNEVFNVGDSEQVYRVREIAEAVGRALPEAEITFGQSDGGDNRSYKVNFDKIHATLEGFSCDWNADKGAQQLVDVFKAIDLDEATFTGRGHTRLKQLEHLIRTEQLDEELFWRLQPTSGIAQ</sequence>
<dbReference type="Gene3D" id="3.40.50.720">
    <property type="entry name" value="NAD(P)-binding Rossmann-like Domain"/>
    <property type="match status" value="1"/>
</dbReference>
<dbReference type="SUPFAM" id="SSF51735">
    <property type="entry name" value="NAD(P)-binding Rossmann-fold domains"/>
    <property type="match status" value="1"/>
</dbReference>
<protein>
    <submittedName>
        <fullName evidence="2">NAD-dependent epimerase/dehydratase family protein</fullName>
    </submittedName>
</protein>
<evidence type="ECO:0000313" key="2">
    <source>
        <dbReference type="EMBL" id="MEZ0492495.1"/>
    </source>
</evidence>
<feature type="domain" description="NAD-dependent epimerase/dehydratase" evidence="1">
    <location>
        <begin position="3"/>
        <end position="235"/>
    </location>
</feature>
<dbReference type="Proteomes" id="UP001566476">
    <property type="component" value="Unassembled WGS sequence"/>
</dbReference>
<dbReference type="CDD" id="cd08946">
    <property type="entry name" value="SDR_e"/>
    <property type="match status" value="1"/>
</dbReference>
<reference evidence="2 3" key="1">
    <citation type="submission" date="2024-07" db="EMBL/GenBank/DDBJ databases">
        <authorList>
            <person name="Thanompreechachai J."/>
            <person name="Duangmal K."/>
        </authorList>
    </citation>
    <scope>NUCLEOTIDE SEQUENCE [LARGE SCALE GENOMIC DNA]</scope>
    <source>
        <strain evidence="2 3">TBRC 1896</strain>
    </source>
</reference>
<dbReference type="RefSeq" id="WP_370718543.1">
    <property type="nucleotide sequence ID" value="NZ_JBGGTQ010000004.1"/>
</dbReference>
<dbReference type="PANTHER" id="PTHR43245">
    <property type="entry name" value="BIFUNCTIONAL POLYMYXIN RESISTANCE PROTEIN ARNA"/>
    <property type="match status" value="1"/>
</dbReference>
<keyword evidence="3" id="KW-1185">Reference proteome</keyword>